<dbReference type="PANTHER" id="PTHR12872:SF1">
    <property type="entry name" value="ALPHA-N-ACETYLGLUCOSAMINIDASE"/>
    <property type="match status" value="1"/>
</dbReference>
<keyword evidence="4" id="KW-1185">Reference proteome</keyword>
<dbReference type="Gene3D" id="1.20.120.670">
    <property type="entry name" value="N-acetyl-b-d-glucoasminidase"/>
    <property type="match status" value="1"/>
</dbReference>
<reference evidence="4" key="1">
    <citation type="submission" date="2016-10" db="EMBL/GenBank/DDBJ databases">
        <authorList>
            <person name="Varghese N."/>
            <person name="Submissions S."/>
        </authorList>
    </citation>
    <scope>NUCLEOTIDE SEQUENCE [LARGE SCALE GENOMIC DNA]</scope>
    <source>
        <strain evidence="4">DSM 44437</strain>
    </source>
</reference>
<organism evidence="3 4">
    <name type="scientific">Lentzea albida</name>
    <dbReference type="NCBI Taxonomy" id="65499"/>
    <lineage>
        <taxon>Bacteria</taxon>
        <taxon>Bacillati</taxon>
        <taxon>Actinomycetota</taxon>
        <taxon>Actinomycetes</taxon>
        <taxon>Pseudonocardiales</taxon>
        <taxon>Pseudonocardiaceae</taxon>
        <taxon>Lentzea</taxon>
    </lineage>
</organism>
<dbReference type="RefSeq" id="WP_245786130.1">
    <property type="nucleotide sequence ID" value="NZ_FOFV01000005.1"/>
</dbReference>
<dbReference type="EMBL" id="FOFV01000005">
    <property type="protein sequence ID" value="SEQ91573.1"/>
    <property type="molecule type" value="Genomic_DNA"/>
</dbReference>
<feature type="domain" description="Alpha-N-acetylglucosaminidase C-terminal" evidence="2">
    <location>
        <begin position="501"/>
        <end position="728"/>
    </location>
</feature>
<sequence>MNENAAVAAIRRLSGLPEDAVRVRAGVDVEDGFRVRSAGGVLTVTASGAGAAVAGYAAFARRTGVGHVSRIGTRPVDRPLPEGAEVSGDATVRRRVAYNLTVAGYTTPFYDWEQWEHEIDLLAASGITAAHLTLGQELVYLTTFLRCGYAEEELLRWLGPPSHQPWLWLNNIQNFGRGTSRTLVDGRAALARRVVERMRELDVVPILPGFSGTVPPGFTTHRPGARTVPQGRWFKDVVGPVRPDWLDTTTDAYAEVAEIFYAEQRAAFGATGAWAVDLVHEGGSTGGTDLGDAARGVRRAMTAADPDSTWVVQAWAGNPRRELLDAVAGERVVVLDLTGEDHREDGFGGPEWVLGVLPNYGGRTGLYGDLADVASLPQHWSGDRRLPGLTGITDMAEGVANNPVLWDLFHDLTWADGPVDLDRWLGEWTASRYGAADASADEAWRILLRTAYGPWRHDGKGGIPAETLRALAGLPVDAGEVEGVPELAAALGDLESAMSENSSQYAVTDSVIAAVPSLDANQASLLGPRALGYPGDALFPALRALLGTAGRLDTPGLAHDLVDLARQVAEDVARTALRKVAAAARARDLEAYDAAARQLLDLVDAQDAVLATDEHFLLGKWVADARAWGSDDDERDHLAEEAKRLLTSWGHEDSTVLAEYATRSWAGLVGDYYRSRWVLWLGEVRLTLTGGATTPVDWYVHADRWNRAGTTYPHRPSGDPRTAAAAVLDLAVRIARP</sequence>
<dbReference type="Gene3D" id="3.20.20.80">
    <property type="entry name" value="Glycosidases"/>
    <property type="match status" value="1"/>
</dbReference>
<dbReference type="PANTHER" id="PTHR12872">
    <property type="entry name" value="ALPHA-N-ACETYLGLUCOSAMINIDASE"/>
    <property type="match status" value="1"/>
</dbReference>
<name>A0A1H9JXU1_9PSEU</name>
<gene>
    <name evidence="3" type="ORF">SAMN04488000_10582</name>
</gene>
<feature type="domain" description="Alpha-N-acetylglucosaminidase tim-barrel" evidence="1">
    <location>
        <begin position="95"/>
        <end position="415"/>
    </location>
</feature>
<dbReference type="InterPro" id="IPR007781">
    <property type="entry name" value="NAGLU"/>
</dbReference>
<evidence type="ECO:0000313" key="3">
    <source>
        <dbReference type="EMBL" id="SEQ91573.1"/>
    </source>
</evidence>
<dbReference type="STRING" id="65499.SAMN04488000_10582"/>
<evidence type="ECO:0000259" key="2">
    <source>
        <dbReference type="Pfam" id="PF12972"/>
    </source>
</evidence>
<protein>
    <submittedName>
        <fullName evidence="3">Alpha-N-acetylglucosaminidase</fullName>
    </submittedName>
</protein>
<dbReference type="Proteomes" id="UP000199503">
    <property type="component" value="Unassembled WGS sequence"/>
</dbReference>
<dbReference type="InterPro" id="IPR024733">
    <property type="entry name" value="NAGLU_tim-barrel"/>
</dbReference>
<dbReference type="InterPro" id="IPR024732">
    <property type="entry name" value="NAGLU_C"/>
</dbReference>
<accession>A0A1H9JXU1</accession>
<proteinExistence type="predicted"/>
<evidence type="ECO:0000313" key="4">
    <source>
        <dbReference type="Proteomes" id="UP000199503"/>
    </source>
</evidence>
<dbReference type="Pfam" id="PF12972">
    <property type="entry name" value="NAGLU_C"/>
    <property type="match status" value="1"/>
</dbReference>
<evidence type="ECO:0000259" key="1">
    <source>
        <dbReference type="Pfam" id="PF05089"/>
    </source>
</evidence>
<dbReference type="Pfam" id="PF05089">
    <property type="entry name" value="NAGLU"/>
    <property type="match status" value="1"/>
</dbReference>
<dbReference type="AlphaFoldDB" id="A0A1H9JXU1"/>